<dbReference type="GO" id="GO:0016887">
    <property type="term" value="F:ATP hydrolysis activity"/>
    <property type="evidence" value="ECO:0007669"/>
    <property type="project" value="UniProtKB-UniRule"/>
</dbReference>
<dbReference type="InterPro" id="IPR033756">
    <property type="entry name" value="YlxH/NBP35"/>
</dbReference>
<keyword evidence="1 6" id="KW-0479">Metal-binding</keyword>
<dbReference type="CDD" id="cd02037">
    <property type="entry name" value="Mrp_NBP35"/>
    <property type="match status" value="1"/>
</dbReference>
<dbReference type="GO" id="GO:0005524">
    <property type="term" value="F:ATP binding"/>
    <property type="evidence" value="ECO:0007669"/>
    <property type="project" value="UniProtKB-UniRule"/>
</dbReference>
<gene>
    <name evidence="7" type="ORF">F4Y42_22045</name>
</gene>
<proteinExistence type="inferred from homology"/>
<accession>A0A6B0YZQ9</accession>
<evidence type="ECO:0000256" key="2">
    <source>
        <dbReference type="ARBA" id="ARBA00022741"/>
    </source>
</evidence>
<evidence type="ECO:0000256" key="1">
    <source>
        <dbReference type="ARBA" id="ARBA00022723"/>
    </source>
</evidence>
<comment type="function">
    <text evidence="6">Binds and transfers iron-sulfur (Fe-S) clusters to target apoproteins. Can hydrolyze ATP.</text>
</comment>
<dbReference type="InterPro" id="IPR019591">
    <property type="entry name" value="Mrp/NBP35_ATP-bd"/>
</dbReference>
<keyword evidence="2 6" id="KW-0547">Nucleotide-binding</keyword>
<dbReference type="Pfam" id="PF10609">
    <property type="entry name" value="ParA"/>
    <property type="match status" value="1"/>
</dbReference>
<evidence type="ECO:0000313" key="7">
    <source>
        <dbReference type="EMBL" id="MXY96133.1"/>
    </source>
</evidence>
<evidence type="ECO:0000256" key="6">
    <source>
        <dbReference type="HAMAP-Rule" id="MF_02040"/>
    </source>
</evidence>
<dbReference type="PROSITE" id="PS01215">
    <property type="entry name" value="MRP"/>
    <property type="match status" value="1"/>
</dbReference>
<feature type="binding site" evidence="6">
    <location>
        <begin position="39"/>
        <end position="46"/>
    </location>
    <ligand>
        <name>ATP</name>
        <dbReference type="ChEBI" id="CHEBI:30616"/>
    </ligand>
</feature>
<evidence type="ECO:0000256" key="4">
    <source>
        <dbReference type="ARBA" id="ARBA00023004"/>
    </source>
</evidence>
<reference evidence="7" key="1">
    <citation type="submission" date="2019-09" db="EMBL/GenBank/DDBJ databases">
        <title>Characterisation of the sponge microbiome using genome-centric metagenomics.</title>
        <authorList>
            <person name="Engelberts J.P."/>
            <person name="Robbins S.J."/>
            <person name="De Goeij J.M."/>
            <person name="Aranda M."/>
            <person name="Bell S.C."/>
            <person name="Webster N.S."/>
        </authorList>
    </citation>
    <scope>NUCLEOTIDE SEQUENCE</scope>
    <source>
        <strain evidence="7">SB0664_bin_27</strain>
    </source>
</reference>
<evidence type="ECO:0000256" key="5">
    <source>
        <dbReference type="ARBA" id="ARBA00023014"/>
    </source>
</evidence>
<comment type="similarity">
    <text evidence="6">Belongs to the Mrp/NBP35 ATP-binding proteins family.</text>
</comment>
<name>A0A6B0YZQ9_9CHLR</name>
<dbReference type="PANTHER" id="PTHR42961">
    <property type="entry name" value="IRON-SULFUR PROTEIN NUBPL"/>
    <property type="match status" value="1"/>
</dbReference>
<dbReference type="AlphaFoldDB" id="A0A6B0YZQ9"/>
<evidence type="ECO:0000256" key="3">
    <source>
        <dbReference type="ARBA" id="ARBA00022840"/>
    </source>
</evidence>
<comment type="caution">
    <text evidence="7">The sequence shown here is derived from an EMBL/GenBank/DDBJ whole genome shotgun (WGS) entry which is preliminary data.</text>
</comment>
<dbReference type="SUPFAM" id="SSF52540">
    <property type="entry name" value="P-loop containing nucleoside triphosphate hydrolases"/>
    <property type="match status" value="1"/>
</dbReference>
<dbReference type="HAMAP" id="MF_02040">
    <property type="entry name" value="Mrp_NBP35"/>
    <property type="match status" value="1"/>
</dbReference>
<dbReference type="InterPro" id="IPR044304">
    <property type="entry name" value="NUBPL-like"/>
</dbReference>
<dbReference type="GO" id="GO:0051539">
    <property type="term" value="F:4 iron, 4 sulfur cluster binding"/>
    <property type="evidence" value="ECO:0007669"/>
    <property type="project" value="TreeGrafter"/>
</dbReference>
<keyword evidence="6" id="KW-0378">Hydrolase</keyword>
<keyword evidence="5 6" id="KW-0411">Iron-sulfur</keyword>
<dbReference type="GO" id="GO:0016226">
    <property type="term" value="P:iron-sulfur cluster assembly"/>
    <property type="evidence" value="ECO:0007669"/>
    <property type="project" value="InterPro"/>
</dbReference>
<dbReference type="InterPro" id="IPR000808">
    <property type="entry name" value="Mrp-like_CS"/>
</dbReference>
<dbReference type="InterPro" id="IPR027417">
    <property type="entry name" value="P-loop_NTPase"/>
</dbReference>
<keyword evidence="4 6" id="KW-0408">Iron</keyword>
<protein>
    <recommendedName>
        <fullName evidence="6">Iron-sulfur cluster carrier protein</fullName>
    </recommendedName>
</protein>
<dbReference type="Gene3D" id="3.40.50.300">
    <property type="entry name" value="P-loop containing nucleotide triphosphate hydrolases"/>
    <property type="match status" value="1"/>
</dbReference>
<sequence>MGNGNMEGVGGTRGEPPFDPRIEAKLGIPIKNIVAVASGKGGVGKSTVSVNLAVSLAQTGASVGLLDADIYGPNIPIMMGVEEMPPVEAGKLIPAEAHGVRFMSMGFLLPPEQALIWRGPMLHKAIQQLFTDVRWQELDYLIVDLPPGTGDAQLSLAQIAPLSGGLIVTMPQMVSVADARRGAAAFEQLEVPILGVIENMSGEVFGSGGGETAARELGTDLLGVVGLEAEISASGDRGRPIVAANPAGAAARTFGELAQKVVAQLRSVSGGSQPQLKIV</sequence>
<keyword evidence="3 6" id="KW-0067">ATP-binding</keyword>
<dbReference type="PANTHER" id="PTHR42961:SF2">
    <property type="entry name" value="IRON-SULFUR PROTEIN NUBPL"/>
    <property type="match status" value="1"/>
</dbReference>
<dbReference type="FunFam" id="3.40.50.300:FF:001119">
    <property type="entry name" value="Iron-sulfur cluster carrier protein"/>
    <property type="match status" value="1"/>
</dbReference>
<comment type="subunit">
    <text evidence="6">Homodimer.</text>
</comment>
<dbReference type="EMBL" id="VXRG01000187">
    <property type="protein sequence ID" value="MXY96133.1"/>
    <property type="molecule type" value="Genomic_DNA"/>
</dbReference>
<dbReference type="GO" id="GO:0046872">
    <property type="term" value="F:metal ion binding"/>
    <property type="evidence" value="ECO:0007669"/>
    <property type="project" value="UniProtKB-KW"/>
</dbReference>
<dbReference type="GO" id="GO:0140663">
    <property type="term" value="F:ATP-dependent FeS chaperone activity"/>
    <property type="evidence" value="ECO:0007669"/>
    <property type="project" value="InterPro"/>
</dbReference>
<organism evidence="7">
    <name type="scientific">Caldilineaceae bacterium SB0664_bin_27</name>
    <dbReference type="NCBI Taxonomy" id="2605260"/>
    <lineage>
        <taxon>Bacteria</taxon>
        <taxon>Bacillati</taxon>
        <taxon>Chloroflexota</taxon>
        <taxon>Caldilineae</taxon>
        <taxon>Caldilineales</taxon>
        <taxon>Caldilineaceae</taxon>
    </lineage>
</organism>